<dbReference type="InterPro" id="IPR019396">
    <property type="entry name" value="TM_Fragile-X-F-assoc"/>
</dbReference>
<proteinExistence type="predicted"/>
<reference evidence="2 3" key="1">
    <citation type="submission" date="2022-03" db="EMBL/GenBank/DDBJ databases">
        <authorList>
            <person name="Nunn A."/>
            <person name="Chopra R."/>
            <person name="Nunn A."/>
            <person name="Contreras Garrido A."/>
        </authorList>
    </citation>
    <scope>NUCLEOTIDE SEQUENCE [LARGE SCALE GENOMIC DNA]</scope>
</reference>
<evidence type="ECO:0000313" key="2">
    <source>
        <dbReference type="EMBL" id="CAH2052881.1"/>
    </source>
</evidence>
<keyword evidence="1" id="KW-0472">Membrane</keyword>
<dbReference type="AlphaFoldDB" id="A0AAU9RWG7"/>
<dbReference type="EMBL" id="OU466859">
    <property type="protein sequence ID" value="CAH2052881.1"/>
    <property type="molecule type" value="Genomic_DNA"/>
</dbReference>
<dbReference type="Proteomes" id="UP000836841">
    <property type="component" value="Chromosome 3"/>
</dbReference>
<protein>
    <submittedName>
        <fullName evidence="2">Uncharacterized protein</fullName>
    </submittedName>
</protein>
<feature type="transmembrane region" description="Helical" evidence="1">
    <location>
        <begin position="27"/>
        <end position="47"/>
    </location>
</feature>
<evidence type="ECO:0000313" key="3">
    <source>
        <dbReference type="Proteomes" id="UP000836841"/>
    </source>
</evidence>
<dbReference type="PANTHER" id="PTHR46859:SF6">
    <property type="entry name" value="TRANSMEMBRANE FRAGILE-X-F-ASSOCIATED PROTEIN"/>
    <property type="match status" value="1"/>
</dbReference>
<gene>
    <name evidence="2" type="ORF">TAV2_LOCUS9474</name>
</gene>
<sequence length="79" mass="8714">MHDGEASLVIYATAAIAKDCVAISSKIFIFTLLWLFDVMIAHGGLSLPAPSMPHDRHWATFHSVMATPLQSSFLESHKF</sequence>
<name>A0AAU9RWG7_THLAR</name>
<organism evidence="2 3">
    <name type="scientific">Thlaspi arvense</name>
    <name type="common">Field penny-cress</name>
    <dbReference type="NCBI Taxonomy" id="13288"/>
    <lineage>
        <taxon>Eukaryota</taxon>
        <taxon>Viridiplantae</taxon>
        <taxon>Streptophyta</taxon>
        <taxon>Embryophyta</taxon>
        <taxon>Tracheophyta</taxon>
        <taxon>Spermatophyta</taxon>
        <taxon>Magnoliopsida</taxon>
        <taxon>eudicotyledons</taxon>
        <taxon>Gunneridae</taxon>
        <taxon>Pentapetalae</taxon>
        <taxon>rosids</taxon>
        <taxon>malvids</taxon>
        <taxon>Brassicales</taxon>
        <taxon>Brassicaceae</taxon>
        <taxon>Thlaspideae</taxon>
        <taxon>Thlaspi</taxon>
    </lineage>
</organism>
<keyword evidence="1" id="KW-1133">Transmembrane helix</keyword>
<dbReference type="PANTHER" id="PTHR46859">
    <property type="entry name" value="TRANSMEMBRANE FRAGILE-X-F-ASSOCIATED PROTEIN"/>
    <property type="match status" value="1"/>
</dbReference>
<keyword evidence="3" id="KW-1185">Reference proteome</keyword>
<keyword evidence="1" id="KW-0812">Transmembrane</keyword>
<accession>A0AAU9RWG7</accession>
<dbReference type="Pfam" id="PF10269">
    <property type="entry name" value="Tmemb_185A"/>
    <property type="match status" value="1"/>
</dbReference>
<evidence type="ECO:0000256" key="1">
    <source>
        <dbReference type="SAM" id="Phobius"/>
    </source>
</evidence>